<evidence type="ECO:0000256" key="2">
    <source>
        <dbReference type="ARBA" id="ARBA00009085"/>
    </source>
</evidence>
<dbReference type="FunFam" id="3.90.70.10:FF:000026">
    <property type="entry name" value="Ubiquitin carboxyl-terminal hydrolase 15"/>
    <property type="match status" value="1"/>
</dbReference>
<reference evidence="16 17" key="1">
    <citation type="submission" date="2024-02" db="EMBL/GenBank/DDBJ databases">
        <authorList>
            <person name="Vignale AGUSTIN F."/>
            <person name="Sosa J E."/>
            <person name="Modenutti C."/>
        </authorList>
    </citation>
    <scope>NUCLEOTIDE SEQUENCE [LARGE SCALE GENOMIC DNA]</scope>
</reference>
<name>A0ABC8UZU4_9AQUA</name>
<feature type="region of interest" description="Disordered" evidence="12">
    <location>
        <begin position="935"/>
        <end position="967"/>
    </location>
</feature>
<dbReference type="GO" id="GO:0008270">
    <property type="term" value="F:zinc ion binding"/>
    <property type="evidence" value="ECO:0007669"/>
    <property type="project" value="UniProtKB-KW"/>
</dbReference>
<keyword evidence="7" id="KW-0833">Ubl conjugation pathway</keyword>
<dbReference type="PANTHER" id="PTHR24006">
    <property type="entry name" value="UBIQUITIN CARBOXYL-TERMINAL HYDROLASE"/>
    <property type="match status" value="1"/>
</dbReference>
<keyword evidence="4" id="KW-0645">Protease</keyword>
<dbReference type="InterPro" id="IPR001394">
    <property type="entry name" value="Peptidase_C19_UCH"/>
</dbReference>
<accession>A0ABC8UZU4</accession>
<feature type="region of interest" description="Disordered" evidence="12">
    <location>
        <begin position="310"/>
        <end position="329"/>
    </location>
</feature>
<feature type="transmembrane region" description="Helical" evidence="13">
    <location>
        <begin position="6"/>
        <end position="29"/>
    </location>
</feature>
<evidence type="ECO:0000256" key="13">
    <source>
        <dbReference type="SAM" id="Phobius"/>
    </source>
</evidence>
<feature type="domain" description="USP" evidence="14">
    <location>
        <begin position="613"/>
        <end position="917"/>
    </location>
</feature>
<feature type="compositionally biased region" description="Low complexity" evidence="12">
    <location>
        <begin position="1026"/>
        <end position="1048"/>
    </location>
</feature>
<keyword evidence="8" id="KW-0378">Hydrolase</keyword>
<keyword evidence="10" id="KW-0862">Zinc</keyword>
<keyword evidence="6 11" id="KW-0863">Zinc-finger</keyword>
<evidence type="ECO:0000256" key="4">
    <source>
        <dbReference type="ARBA" id="ARBA00022670"/>
    </source>
</evidence>
<dbReference type="EC" id="3.4.19.12" evidence="3"/>
<evidence type="ECO:0000256" key="11">
    <source>
        <dbReference type="PROSITE-ProRule" id="PRU00134"/>
    </source>
</evidence>
<evidence type="ECO:0000256" key="9">
    <source>
        <dbReference type="ARBA" id="ARBA00022807"/>
    </source>
</evidence>
<dbReference type="SUPFAM" id="SSF54001">
    <property type="entry name" value="Cysteine proteinases"/>
    <property type="match status" value="1"/>
</dbReference>
<dbReference type="EMBL" id="CAUOFW020009613">
    <property type="protein sequence ID" value="CAK9186608.1"/>
    <property type="molecule type" value="Genomic_DNA"/>
</dbReference>
<dbReference type="PROSITE" id="PS50235">
    <property type="entry name" value="USP_3"/>
    <property type="match status" value="1"/>
</dbReference>
<dbReference type="InterPro" id="IPR028889">
    <property type="entry name" value="USP"/>
</dbReference>
<evidence type="ECO:0000256" key="1">
    <source>
        <dbReference type="ARBA" id="ARBA00000707"/>
    </source>
</evidence>
<dbReference type="PROSITE" id="PS01360">
    <property type="entry name" value="ZF_MYND_1"/>
    <property type="match status" value="1"/>
</dbReference>
<evidence type="ECO:0000256" key="12">
    <source>
        <dbReference type="SAM" id="MobiDB-lite"/>
    </source>
</evidence>
<dbReference type="InterPro" id="IPR038765">
    <property type="entry name" value="Papain-like_cys_pep_sf"/>
</dbReference>
<protein>
    <recommendedName>
        <fullName evidence="3">ubiquitinyl hydrolase 1</fullName>
        <ecNumber evidence="3">3.4.19.12</ecNumber>
    </recommendedName>
</protein>
<feature type="compositionally biased region" description="Low complexity" evidence="12">
    <location>
        <begin position="310"/>
        <end position="325"/>
    </location>
</feature>
<dbReference type="Pfam" id="PF00443">
    <property type="entry name" value="UCH"/>
    <property type="match status" value="1"/>
</dbReference>
<dbReference type="Gene3D" id="6.10.140.2220">
    <property type="match status" value="1"/>
</dbReference>
<organism evidence="16 17">
    <name type="scientific">Ilex paraguariensis</name>
    <name type="common">yerba mate</name>
    <dbReference type="NCBI Taxonomy" id="185542"/>
    <lineage>
        <taxon>Eukaryota</taxon>
        <taxon>Viridiplantae</taxon>
        <taxon>Streptophyta</taxon>
        <taxon>Embryophyta</taxon>
        <taxon>Tracheophyta</taxon>
        <taxon>Spermatophyta</taxon>
        <taxon>Magnoliopsida</taxon>
        <taxon>eudicotyledons</taxon>
        <taxon>Gunneridae</taxon>
        <taxon>Pentapetalae</taxon>
        <taxon>asterids</taxon>
        <taxon>campanulids</taxon>
        <taxon>Aquifoliales</taxon>
        <taxon>Aquifoliaceae</taxon>
        <taxon>Ilex</taxon>
    </lineage>
</organism>
<feature type="region of interest" description="Disordered" evidence="12">
    <location>
        <begin position="395"/>
        <end position="433"/>
    </location>
</feature>
<dbReference type="Proteomes" id="UP001642360">
    <property type="component" value="Unassembled WGS sequence"/>
</dbReference>
<evidence type="ECO:0000256" key="5">
    <source>
        <dbReference type="ARBA" id="ARBA00022723"/>
    </source>
</evidence>
<proteinExistence type="inferred from homology"/>
<comment type="caution">
    <text evidence="16">The sequence shown here is derived from an EMBL/GenBank/DDBJ whole genome shotgun (WGS) entry which is preliminary data.</text>
</comment>
<keyword evidence="5" id="KW-0479">Metal-binding</keyword>
<dbReference type="InterPro" id="IPR050164">
    <property type="entry name" value="Peptidase_C19"/>
</dbReference>
<feature type="compositionally biased region" description="Low complexity" evidence="12">
    <location>
        <begin position="984"/>
        <end position="998"/>
    </location>
</feature>
<gene>
    <name evidence="16" type="ORF">ILEXP_LOCUS57099</name>
</gene>
<dbReference type="AlphaFoldDB" id="A0ABC8UZU4"/>
<evidence type="ECO:0000256" key="3">
    <source>
        <dbReference type="ARBA" id="ARBA00012759"/>
    </source>
</evidence>
<dbReference type="Pfam" id="PF01753">
    <property type="entry name" value="zf-MYND"/>
    <property type="match status" value="1"/>
</dbReference>
<evidence type="ECO:0000259" key="14">
    <source>
        <dbReference type="PROSITE" id="PS50235"/>
    </source>
</evidence>
<feature type="domain" description="MYND-type" evidence="15">
    <location>
        <begin position="88"/>
        <end position="125"/>
    </location>
</feature>
<feature type="region of interest" description="Disordered" evidence="12">
    <location>
        <begin position="984"/>
        <end position="1009"/>
    </location>
</feature>
<feature type="compositionally biased region" description="Polar residues" evidence="12">
    <location>
        <begin position="939"/>
        <end position="949"/>
    </location>
</feature>
<feature type="region of interest" description="Disordered" evidence="12">
    <location>
        <begin position="1024"/>
        <end position="1076"/>
    </location>
</feature>
<keyword evidence="13" id="KW-0812">Transmembrane</keyword>
<dbReference type="GO" id="GO:0006508">
    <property type="term" value="P:proteolysis"/>
    <property type="evidence" value="ECO:0007669"/>
    <property type="project" value="UniProtKB-KW"/>
</dbReference>
<keyword evidence="13" id="KW-0472">Membrane</keyword>
<dbReference type="SUPFAM" id="SSF144232">
    <property type="entry name" value="HIT/MYND zinc finger-like"/>
    <property type="match status" value="1"/>
</dbReference>
<dbReference type="Gene3D" id="3.90.70.10">
    <property type="entry name" value="Cysteine proteinases"/>
    <property type="match status" value="1"/>
</dbReference>
<keyword evidence="9" id="KW-0788">Thiol protease</keyword>
<feature type="region of interest" description="Disordered" evidence="12">
    <location>
        <begin position="216"/>
        <end position="246"/>
    </location>
</feature>
<dbReference type="FunFam" id="6.10.140.2220:FF:000006">
    <property type="entry name" value="Ubiquitin carboxyl-terminal hydrolase 15"/>
    <property type="match status" value="1"/>
</dbReference>
<dbReference type="PANTHER" id="PTHR24006:SF874">
    <property type="entry name" value="UBIQUITIN CARBOXYL-TERMINAL HYDROLASE 16"/>
    <property type="match status" value="1"/>
</dbReference>
<evidence type="ECO:0000313" key="16">
    <source>
        <dbReference type="EMBL" id="CAK9186608.1"/>
    </source>
</evidence>
<keyword evidence="17" id="KW-1185">Reference proteome</keyword>
<evidence type="ECO:0000259" key="15">
    <source>
        <dbReference type="PROSITE" id="PS50865"/>
    </source>
</evidence>
<evidence type="ECO:0000256" key="8">
    <source>
        <dbReference type="ARBA" id="ARBA00022801"/>
    </source>
</evidence>
<feature type="compositionally biased region" description="Low complexity" evidence="12">
    <location>
        <begin position="216"/>
        <end position="233"/>
    </location>
</feature>
<dbReference type="InterPro" id="IPR002893">
    <property type="entry name" value="Znf_MYND"/>
</dbReference>
<evidence type="ECO:0000256" key="10">
    <source>
        <dbReference type="ARBA" id="ARBA00022833"/>
    </source>
</evidence>
<comment type="similarity">
    <text evidence="2">Belongs to the peptidase C19 family.</text>
</comment>
<evidence type="ECO:0000256" key="7">
    <source>
        <dbReference type="ARBA" id="ARBA00022786"/>
    </source>
</evidence>
<dbReference type="PROSITE" id="PS50865">
    <property type="entry name" value="ZF_MYND_2"/>
    <property type="match status" value="1"/>
</dbReference>
<evidence type="ECO:0000256" key="6">
    <source>
        <dbReference type="ARBA" id="ARBA00022771"/>
    </source>
</evidence>
<sequence length="1147" mass="124715">MHVGGDLGLLSGLVVVVLALAPVIGFFIVRRKWRRAMARREEIKRLLVLASEEAARVELEATTVCSYGYALDAAEVTASVSRPVQYQCAVCFCPTTRRCAQCKAVRYCSGKCQIIHWREGHKEECRPFTTAHQINGMGGTSNLKASKLEENESSGYSVETEGEQRAKPVETSPEVPTCSNASRLGLPHGKDDIQTVCLADDKGTNLTGHLLPKGFSASATSSESSVDASVSDSNDSDRSDEHQSTNVSLEKFDSICENIKQTKPPFSKHPLWASSVDSFIRSGKVNQIKPNCIDGDSQCGSSSSSGWSVGGSHVSSFSEPSTSSSGFWDGTLESSRSRNDALDGSVLFSSNEAGDGNAVSAMDHRSSSFDLAGNAVSAVDVQGFGTKTSISENVQSIKSGSREPTDGIAKLKERSENGSKSRRSPSLSSKMSNHIDADILKSSEHRYSSCSASYAYPTSSAEGRSQIKDVSKVSPLPSLSAERSNYGVNNTSSTLHTLKSEEVRSLSSKPSDTHLSSTCGRHTVQNVQSGQIDPAYEGAACSSQFAGKYPNAGNGVKTSMRKVVDQLRASTLSRYYTLGTGSEIAGRYSNKGLFPYELFVKLYNWNKVELRPCGLTNCGNSCYANAVLQCLAFTPPLTAYFLQGLHSKACEKKEWCFTCEFEKLVLKAKDGSSPLTPIRILSQIQNVGSHLGNGREEDAHEFLKYAIEAMQSACLKEAGVSASGYLEESTLIGLTFGGYLRSKIKCMKCGGKSERYERMMDLTVEIEGNIGTLEEALRQFTGTEILDGENKYQCSRCKSYEKAKKKLTVLEAPNVLTIALKRFQLGKFGKLNKSIRFPEILDLAPYMSGTSDKSPVYRLFGVVVHLDVMNAAFSGHYVCYVKNIQNKWFQTDDSTVKAVELEKVLTKGAYMLLYARCSPRAPRVIRNLIIPRDPRYPKNPTSKSRSNSAGPWDDPLADSLGGHIPQGHAGVHMIQTSLEEDSSSDISSSFFSEAGSCSTESSNRDSTGIDDYFDQIFGDLGCNWNSPHRNSSDSDTSSSASSPSPMYSRRPHPANLDYNASRYPETSGSRIDSAEPAVDSGDLWARQPGWSSKVSVPYSYSDSTNLRKLVSSSSCRETDSNRLGSVYPFGNTKSGVCFRRSTSGRTD</sequence>
<feature type="region of interest" description="Disordered" evidence="12">
    <location>
        <begin position="149"/>
        <end position="186"/>
    </location>
</feature>
<dbReference type="GO" id="GO:0004843">
    <property type="term" value="F:cysteine-type deubiquitinase activity"/>
    <property type="evidence" value="ECO:0007669"/>
    <property type="project" value="UniProtKB-EC"/>
</dbReference>
<keyword evidence="13" id="KW-1133">Transmembrane helix</keyword>
<dbReference type="InterPro" id="IPR018200">
    <property type="entry name" value="USP_CS"/>
</dbReference>
<dbReference type="PROSITE" id="PS00972">
    <property type="entry name" value="USP_1"/>
    <property type="match status" value="1"/>
</dbReference>
<feature type="compositionally biased region" description="Basic and acidic residues" evidence="12">
    <location>
        <begin position="400"/>
        <end position="419"/>
    </location>
</feature>
<comment type="catalytic activity">
    <reaction evidence="1">
        <text>Thiol-dependent hydrolysis of ester, thioester, amide, peptide and isopeptide bonds formed by the C-terminal Gly of ubiquitin (a 76-residue protein attached to proteins as an intracellular targeting signal).</text>
        <dbReference type="EC" id="3.4.19.12"/>
    </reaction>
</comment>
<evidence type="ECO:0000313" key="17">
    <source>
        <dbReference type="Proteomes" id="UP001642360"/>
    </source>
</evidence>